<dbReference type="InterPro" id="IPR001810">
    <property type="entry name" value="F-box_dom"/>
</dbReference>
<dbReference type="EMBL" id="PKPP01023615">
    <property type="protein sequence ID" value="PWA34154.1"/>
    <property type="molecule type" value="Genomic_DNA"/>
</dbReference>
<dbReference type="OrthoDB" id="1734363at2759"/>
<name>A0A2U1KBN3_ARTAN</name>
<dbReference type="SUPFAM" id="SSF81383">
    <property type="entry name" value="F-box domain"/>
    <property type="match status" value="1"/>
</dbReference>
<organism evidence="2 3">
    <name type="scientific">Artemisia annua</name>
    <name type="common">Sweet wormwood</name>
    <dbReference type="NCBI Taxonomy" id="35608"/>
    <lineage>
        <taxon>Eukaryota</taxon>
        <taxon>Viridiplantae</taxon>
        <taxon>Streptophyta</taxon>
        <taxon>Embryophyta</taxon>
        <taxon>Tracheophyta</taxon>
        <taxon>Spermatophyta</taxon>
        <taxon>Magnoliopsida</taxon>
        <taxon>eudicotyledons</taxon>
        <taxon>Gunneridae</taxon>
        <taxon>Pentapetalae</taxon>
        <taxon>asterids</taxon>
        <taxon>campanulids</taxon>
        <taxon>Asterales</taxon>
        <taxon>Asteraceae</taxon>
        <taxon>Asteroideae</taxon>
        <taxon>Anthemideae</taxon>
        <taxon>Artemisiinae</taxon>
        <taxon>Artemisia</taxon>
    </lineage>
</organism>
<feature type="domain" description="F-box" evidence="1">
    <location>
        <begin position="2"/>
        <end position="35"/>
    </location>
</feature>
<reference evidence="2 3" key="1">
    <citation type="journal article" date="2018" name="Mol. Plant">
        <title>The genome of Artemisia annua provides insight into the evolution of Asteraceae family and artemisinin biosynthesis.</title>
        <authorList>
            <person name="Shen Q."/>
            <person name="Zhang L."/>
            <person name="Liao Z."/>
            <person name="Wang S."/>
            <person name="Yan T."/>
            <person name="Shi P."/>
            <person name="Liu M."/>
            <person name="Fu X."/>
            <person name="Pan Q."/>
            <person name="Wang Y."/>
            <person name="Lv Z."/>
            <person name="Lu X."/>
            <person name="Zhang F."/>
            <person name="Jiang W."/>
            <person name="Ma Y."/>
            <person name="Chen M."/>
            <person name="Hao X."/>
            <person name="Li L."/>
            <person name="Tang Y."/>
            <person name="Lv G."/>
            <person name="Zhou Y."/>
            <person name="Sun X."/>
            <person name="Brodelius P.E."/>
            <person name="Rose J.K.C."/>
            <person name="Tang K."/>
        </authorList>
    </citation>
    <scope>NUCLEOTIDE SEQUENCE [LARGE SCALE GENOMIC DNA]</scope>
    <source>
        <strain evidence="3">cv. Huhao1</strain>
        <tissue evidence="2">Leaf</tissue>
    </source>
</reference>
<accession>A0A2U1KBN3</accession>
<dbReference type="AlphaFoldDB" id="A0A2U1KBN3"/>
<protein>
    <recommendedName>
        <fullName evidence="1">F-box domain-containing protein</fullName>
    </recommendedName>
</protein>
<keyword evidence="3" id="KW-1185">Reference proteome</keyword>
<gene>
    <name evidence="2" type="ORF">CTI12_AA621930</name>
</gene>
<evidence type="ECO:0000313" key="2">
    <source>
        <dbReference type="EMBL" id="PWA34154.1"/>
    </source>
</evidence>
<sequence>MDKLPEDLLLEILSRLGDSADVARCRIASKGFNTLYPRLRSINLQCTSQILWNHHSSSSFKKIFLNLISNMPVVESVCIGAEKELKLALQDVHDHDLYLFDEFFLEKWLPRVSVHLKSLSVSNHPYQRNWVSHVLPLLSAYCKFIITFITLLY</sequence>
<evidence type="ECO:0000259" key="1">
    <source>
        <dbReference type="Pfam" id="PF12937"/>
    </source>
</evidence>
<dbReference type="InterPro" id="IPR044809">
    <property type="entry name" value="AUF1-like"/>
</dbReference>
<dbReference type="Proteomes" id="UP000245207">
    <property type="component" value="Unassembled WGS sequence"/>
</dbReference>
<evidence type="ECO:0000313" key="3">
    <source>
        <dbReference type="Proteomes" id="UP000245207"/>
    </source>
</evidence>
<dbReference type="PANTHER" id="PTHR31215">
    <property type="entry name" value="OS05G0510400 PROTEIN-RELATED"/>
    <property type="match status" value="1"/>
</dbReference>
<proteinExistence type="predicted"/>
<dbReference type="Pfam" id="PF12937">
    <property type="entry name" value="F-box-like"/>
    <property type="match status" value="1"/>
</dbReference>
<comment type="caution">
    <text evidence="2">The sequence shown here is derived from an EMBL/GenBank/DDBJ whole genome shotgun (WGS) entry which is preliminary data.</text>
</comment>
<dbReference type="InterPro" id="IPR036047">
    <property type="entry name" value="F-box-like_dom_sf"/>
</dbReference>